<dbReference type="Pfam" id="PF08241">
    <property type="entry name" value="Methyltransf_11"/>
    <property type="match status" value="1"/>
</dbReference>
<proteinExistence type="predicted"/>
<keyword evidence="2" id="KW-0489">Methyltransferase</keyword>
<dbReference type="InterPro" id="IPR013216">
    <property type="entry name" value="Methyltransf_11"/>
</dbReference>
<evidence type="ECO:0000313" key="2">
    <source>
        <dbReference type="EMBL" id="MBB5074572.1"/>
    </source>
</evidence>
<accession>A0A7W7ZVH0</accession>
<dbReference type="PANTHER" id="PTHR43591">
    <property type="entry name" value="METHYLTRANSFERASE"/>
    <property type="match status" value="1"/>
</dbReference>
<dbReference type="GO" id="GO:0008757">
    <property type="term" value="F:S-adenosylmethionine-dependent methyltransferase activity"/>
    <property type="evidence" value="ECO:0007669"/>
    <property type="project" value="InterPro"/>
</dbReference>
<dbReference type="RefSeq" id="WP_221339857.1">
    <property type="nucleotide sequence ID" value="NZ_JACHIN010000001.1"/>
</dbReference>
<evidence type="ECO:0000259" key="1">
    <source>
        <dbReference type="Pfam" id="PF08241"/>
    </source>
</evidence>
<keyword evidence="2" id="KW-0808">Transferase</keyword>
<dbReference type="CDD" id="cd02440">
    <property type="entry name" value="AdoMet_MTases"/>
    <property type="match status" value="1"/>
</dbReference>
<protein>
    <submittedName>
        <fullName evidence="2">SAM-dependent methyltransferase</fullName>
    </submittedName>
</protein>
<dbReference type="InterPro" id="IPR029063">
    <property type="entry name" value="SAM-dependent_MTases_sf"/>
</dbReference>
<evidence type="ECO:0000313" key="3">
    <source>
        <dbReference type="Proteomes" id="UP000568380"/>
    </source>
</evidence>
<dbReference type="AlphaFoldDB" id="A0A7W7ZVH0"/>
<dbReference type="Gene3D" id="3.40.50.150">
    <property type="entry name" value="Vaccinia Virus protein VP39"/>
    <property type="match status" value="1"/>
</dbReference>
<sequence length="265" mass="28002">MGADIWAVGDAYEGYMGRWSRPVAAAFVARLGVPAGRRWLDAGCGTGALTAAVLAAAAPDRVAGADPSAGFVRHARDLVTDARAGFAVADARALPFGDGRFGAAVSGLVLNFVPDPAAAVAELARVTAPGGTVAAYVWDYARRMDVIRAFWSAAVELDPDAGALDEGARFPLCRPEPLRALWNGAGLAGVYVEAIDVDAVFRDFDDYWRPFLAGQGPAPAYAAALPQERRAALRERIRERMPVAADGSITLRTRAWAVRGEVLVH</sequence>
<dbReference type="SUPFAM" id="SSF53335">
    <property type="entry name" value="S-adenosyl-L-methionine-dependent methyltransferases"/>
    <property type="match status" value="1"/>
</dbReference>
<comment type="caution">
    <text evidence="2">The sequence shown here is derived from an EMBL/GenBank/DDBJ whole genome shotgun (WGS) entry which is preliminary data.</text>
</comment>
<gene>
    <name evidence="2" type="ORF">HNR40_000018</name>
</gene>
<organism evidence="2 3">
    <name type="scientific">Nonomuraea endophytica</name>
    <dbReference type="NCBI Taxonomy" id="714136"/>
    <lineage>
        <taxon>Bacteria</taxon>
        <taxon>Bacillati</taxon>
        <taxon>Actinomycetota</taxon>
        <taxon>Actinomycetes</taxon>
        <taxon>Streptosporangiales</taxon>
        <taxon>Streptosporangiaceae</taxon>
        <taxon>Nonomuraea</taxon>
    </lineage>
</organism>
<dbReference type="EMBL" id="JACHIN010000001">
    <property type="protein sequence ID" value="MBB5074572.1"/>
    <property type="molecule type" value="Genomic_DNA"/>
</dbReference>
<reference evidence="2 3" key="1">
    <citation type="submission" date="2020-08" db="EMBL/GenBank/DDBJ databases">
        <title>Genomic Encyclopedia of Type Strains, Phase IV (KMG-IV): sequencing the most valuable type-strain genomes for metagenomic binning, comparative biology and taxonomic classification.</title>
        <authorList>
            <person name="Goeker M."/>
        </authorList>
    </citation>
    <scope>NUCLEOTIDE SEQUENCE [LARGE SCALE GENOMIC DNA]</scope>
    <source>
        <strain evidence="2 3">DSM 45385</strain>
    </source>
</reference>
<dbReference type="GO" id="GO:0032259">
    <property type="term" value="P:methylation"/>
    <property type="evidence" value="ECO:0007669"/>
    <property type="project" value="UniProtKB-KW"/>
</dbReference>
<dbReference type="Proteomes" id="UP000568380">
    <property type="component" value="Unassembled WGS sequence"/>
</dbReference>
<feature type="domain" description="Methyltransferase type 11" evidence="1">
    <location>
        <begin position="40"/>
        <end position="134"/>
    </location>
</feature>
<name>A0A7W7ZVH0_9ACTN</name>
<keyword evidence="3" id="KW-1185">Reference proteome</keyword>